<accession>A0A166GD78</accession>
<dbReference type="SUPFAM" id="SSF51735">
    <property type="entry name" value="NAD(P)-binding Rossmann-fold domains"/>
    <property type="match status" value="1"/>
</dbReference>
<dbReference type="GO" id="GO:0016628">
    <property type="term" value="F:oxidoreductase activity, acting on the CH-CH group of donors, NAD or NADP as acceptor"/>
    <property type="evidence" value="ECO:0007669"/>
    <property type="project" value="InterPro"/>
</dbReference>
<dbReference type="Pfam" id="PF13602">
    <property type="entry name" value="ADH_zinc_N_2"/>
    <property type="match status" value="1"/>
</dbReference>
<protein>
    <recommendedName>
        <fullName evidence="3">NAD(P)-binding protein</fullName>
    </recommendedName>
</protein>
<proteinExistence type="predicted"/>
<dbReference type="PANTHER" id="PTHR43205">
    <property type="entry name" value="PROSTAGLANDIN REDUCTASE"/>
    <property type="match status" value="1"/>
</dbReference>
<dbReference type="Proteomes" id="UP000076532">
    <property type="component" value="Unassembled WGS sequence"/>
</dbReference>
<dbReference type="OrthoDB" id="809632at2759"/>
<dbReference type="InterPro" id="IPR045010">
    <property type="entry name" value="MDR_fam"/>
</dbReference>
<dbReference type="EMBL" id="KV417580">
    <property type="protein sequence ID" value="KZP17719.1"/>
    <property type="molecule type" value="Genomic_DNA"/>
</dbReference>
<reference evidence="1 2" key="1">
    <citation type="journal article" date="2016" name="Mol. Biol. Evol.">
        <title>Comparative Genomics of Early-Diverging Mushroom-Forming Fungi Provides Insights into the Origins of Lignocellulose Decay Capabilities.</title>
        <authorList>
            <person name="Nagy L.G."/>
            <person name="Riley R."/>
            <person name="Tritt A."/>
            <person name="Adam C."/>
            <person name="Daum C."/>
            <person name="Floudas D."/>
            <person name="Sun H."/>
            <person name="Yadav J.S."/>
            <person name="Pangilinan J."/>
            <person name="Larsson K.H."/>
            <person name="Matsuura K."/>
            <person name="Barry K."/>
            <person name="Labutti K."/>
            <person name="Kuo R."/>
            <person name="Ohm R.A."/>
            <person name="Bhattacharya S.S."/>
            <person name="Shirouzu T."/>
            <person name="Yoshinaga Y."/>
            <person name="Martin F.M."/>
            <person name="Grigoriev I.V."/>
            <person name="Hibbett D.S."/>
        </authorList>
    </citation>
    <scope>NUCLEOTIDE SEQUENCE [LARGE SCALE GENOMIC DNA]</scope>
    <source>
        <strain evidence="1 2">CBS 109695</strain>
    </source>
</reference>
<evidence type="ECO:0000313" key="2">
    <source>
        <dbReference type="Proteomes" id="UP000076532"/>
    </source>
</evidence>
<evidence type="ECO:0000313" key="1">
    <source>
        <dbReference type="EMBL" id="KZP17719.1"/>
    </source>
</evidence>
<dbReference type="InterPro" id="IPR036291">
    <property type="entry name" value="NAD(P)-bd_dom_sf"/>
</dbReference>
<keyword evidence="2" id="KW-1185">Reference proteome</keyword>
<dbReference type="SUPFAM" id="SSF50129">
    <property type="entry name" value="GroES-like"/>
    <property type="match status" value="1"/>
</dbReference>
<dbReference type="Gene3D" id="3.90.180.10">
    <property type="entry name" value="Medium-chain alcohol dehydrogenases, catalytic domain"/>
    <property type="match status" value="2"/>
</dbReference>
<gene>
    <name evidence="1" type="ORF">FIBSPDRAFT_956989</name>
</gene>
<dbReference type="AlphaFoldDB" id="A0A166GD78"/>
<sequence length="242" mass="26963">MAPVTNARHLFAEIPTGYPVPGNPTVYDASQTMISRTLPLNGGVLLTVLVVSIDPYMRGKMRDPSIKSYSVPYLAGEPGPRSDNPAFKKGYHLYGVFLFRQYIVTNKVENFRKTENKEGLPWSVYWDNVGGESLDLALANAAQVGARFIECGMISEYNEKPHPITHIINVLNRQISIHSFIVAFLEHKYDELFYKEVLGKIASGEIKYKEDRAIGLEKVGEAILDVQTGKTKGKSVVIVAEE</sequence>
<evidence type="ECO:0008006" key="3">
    <source>
        <dbReference type="Google" id="ProtNLM"/>
    </source>
</evidence>
<dbReference type="InterPro" id="IPR011032">
    <property type="entry name" value="GroES-like_sf"/>
</dbReference>
<organism evidence="1 2">
    <name type="scientific">Athelia psychrophila</name>
    <dbReference type="NCBI Taxonomy" id="1759441"/>
    <lineage>
        <taxon>Eukaryota</taxon>
        <taxon>Fungi</taxon>
        <taxon>Dikarya</taxon>
        <taxon>Basidiomycota</taxon>
        <taxon>Agaricomycotina</taxon>
        <taxon>Agaricomycetes</taxon>
        <taxon>Agaricomycetidae</taxon>
        <taxon>Atheliales</taxon>
        <taxon>Atheliaceae</taxon>
        <taxon>Athelia</taxon>
    </lineage>
</organism>
<name>A0A166GD78_9AGAM</name>
<dbReference type="STRING" id="436010.A0A166GD78"/>
<dbReference type="Gene3D" id="3.40.50.720">
    <property type="entry name" value="NAD(P)-binding Rossmann-like Domain"/>
    <property type="match status" value="1"/>
</dbReference>
<dbReference type="PANTHER" id="PTHR43205:SF7">
    <property type="entry name" value="PROSTAGLANDIN REDUCTASE 1"/>
    <property type="match status" value="1"/>
</dbReference>